<feature type="transmembrane region" description="Helical" evidence="2">
    <location>
        <begin position="53"/>
        <end position="72"/>
    </location>
</feature>
<feature type="region of interest" description="Disordered" evidence="1">
    <location>
        <begin position="1"/>
        <end position="50"/>
    </location>
</feature>
<keyword evidence="4" id="KW-1185">Reference proteome</keyword>
<accession>A0A0F6Z787</accession>
<keyword evidence="2" id="KW-0812">Transmembrane</keyword>
<gene>
    <name evidence="3" type="ORF">YH66_14880</name>
</gene>
<dbReference type="RefSeq" id="WP_003862073.1">
    <property type="nucleotide sequence ID" value="NZ_CP011309.1"/>
</dbReference>
<dbReference type="AlphaFoldDB" id="A0A0F6Z787"/>
<keyword evidence="2" id="KW-0472">Membrane</keyword>
<proteinExistence type="predicted"/>
<protein>
    <submittedName>
        <fullName evidence="3">Uncharacterized protein</fullName>
    </submittedName>
</protein>
<dbReference type="HOGENOM" id="CLU_2258360_0_0_11"/>
<evidence type="ECO:0000256" key="2">
    <source>
        <dbReference type="SAM" id="Phobius"/>
    </source>
</evidence>
<reference evidence="3 4" key="1">
    <citation type="submission" date="2015-04" db="EMBL/GenBank/DDBJ databases">
        <title>Complete Genome Sequence of Brevibacterium flavum ATCC 15168.</title>
        <authorList>
            <person name="Ahn J."/>
            <person name="Park G."/>
            <person name="Jeon W."/>
            <person name="Jang Y."/>
            <person name="Jang M."/>
            <person name="Lee H."/>
            <person name="Lee H."/>
        </authorList>
    </citation>
    <scope>NUCLEOTIDE SEQUENCE [LARGE SCALE GENOMIC DNA]</scope>
    <source>
        <strain evidence="3 4">ATCC 15168</strain>
    </source>
</reference>
<keyword evidence="2" id="KW-1133">Transmembrane helix</keyword>
<dbReference type="EMBL" id="CP011309">
    <property type="protein sequence ID" value="AKF28715.1"/>
    <property type="molecule type" value="Genomic_DNA"/>
</dbReference>
<evidence type="ECO:0000256" key="1">
    <source>
        <dbReference type="SAM" id="MobiDB-lite"/>
    </source>
</evidence>
<organism evidence="3 4">
    <name type="scientific">[Brevibacterium] flavum</name>
    <dbReference type="NCBI Taxonomy" id="92706"/>
    <lineage>
        <taxon>Bacteria</taxon>
        <taxon>Bacillati</taxon>
        <taxon>Actinomycetota</taxon>
        <taxon>Actinomycetes</taxon>
        <taxon>Mycobacteriales</taxon>
        <taxon>Corynebacteriaceae</taxon>
        <taxon>Corynebacterium</taxon>
    </lineage>
</organism>
<evidence type="ECO:0000313" key="4">
    <source>
        <dbReference type="Proteomes" id="UP000034037"/>
    </source>
</evidence>
<dbReference type="Proteomes" id="UP000034037">
    <property type="component" value="Chromosome"/>
</dbReference>
<evidence type="ECO:0000313" key="3">
    <source>
        <dbReference type="EMBL" id="AKF28715.1"/>
    </source>
</evidence>
<dbReference type="PATRIC" id="fig|92706.3.peg.3121"/>
<feature type="transmembrane region" description="Helical" evidence="2">
    <location>
        <begin position="78"/>
        <end position="97"/>
    </location>
</feature>
<name>A0A0F6Z787_9CORY</name>
<sequence>MSEQSPQERRRQPLDAPPDQPPVAGSASPYSDGPLEEQYPPEPSKPGRSGHRWMMLACCVPMLVLVGVLLVTGVAGTGVIVFGALCVAMMGLMMFAMPGGHGH</sequence>
<feature type="compositionally biased region" description="Basic and acidic residues" evidence="1">
    <location>
        <begin position="1"/>
        <end position="13"/>
    </location>
</feature>